<comment type="caution">
    <text evidence="2">The sequence shown here is derived from an EMBL/GenBank/DDBJ whole genome shotgun (WGS) entry which is preliminary data.</text>
</comment>
<evidence type="ECO:0000256" key="1">
    <source>
        <dbReference type="SAM" id="MobiDB-lite"/>
    </source>
</evidence>
<dbReference type="OrthoDB" id="5125216at2"/>
<keyword evidence="3" id="KW-1185">Reference proteome</keyword>
<dbReference type="AlphaFoldDB" id="A0A840X6S0"/>
<evidence type="ECO:0000313" key="3">
    <source>
        <dbReference type="Proteomes" id="UP000552883"/>
    </source>
</evidence>
<reference evidence="2 3" key="1">
    <citation type="submission" date="2020-08" db="EMBL/GenBank/DDBJ databases">
        <title>Sequencing the genomes of 1000 actinobacteria strains.</title>
        <authorList>
            <person name="Klenk H.-P."/>
        </authorList>
    </citation>
    <scope>NUCLEOTIDE SEQUENCE [LARGE SCALE GENOMIC DNA]</scope>
    <source>
        <strain evidence="2 3">DSM 23889</strain>
    </source>
</reference>
<gene>
    <name evidence="2" type="ORF">BJ959_001427</name>
</gene>
<feature type="compositionally biased region" description="Low complexity" evidence="1">
    <location>
        <begin position="112"/>
        <end position="124"/>
    </location>
</feature>
<dbReference type="Proteomes" id="UP000552883">
    <property type="component" value="Unassembled WGS sequence"/>
</dbReference>
<evidence type="ECO:0000313" key="2">
    <source>
        <dbReference type="EMBL" id="MBB5617931.1"/>
    </source>
</evidence>
<evidence type="ECO:0008006" key="4">
    <source>
        <dbReference type="Google" id="ProtNLM"/>
    </source>
</evidence>
<accession>A0A840X6S0</accession>
<dbReference type="EMBL" id="JACHBS010000001">
    <property type="protein sequence ID" value="MBB5617931.1"/>
    <property type="molecule type" value="Genomic_DNA"/>
</dbReference>
<protein>
    <recommendedName>
        <fullName evidence="4">YtxH domain-containing protein</fullName>
    </recommendedName>
</protein>
<feature type="compositionally biased region" description="Low complexity" evidence="1">
    <location>
        <begin position="81"/>
        <end position="105"/>
    </location>
</feature>
<organism evidence="2 3">
    <name type="scientific">Microcella frigidaquae</name>
    <dbReference type="NCBI Taxonomy" id="424758"/>
    <lineage>
        <taxon>Bacteria</taxon>
        <taxon>Bacillati</taxon>
        <taxon>Actinomycetota</taxon>
        <taxon>Actinomycetes</taxon>
        <taxon>Micrococcales</taxon>
        <taxon>Microbacteriaceae</taxon>
        <taxon>Microcella</taxon>
    </lineage>
</organism>
<proteinExistence type="predicted"/>
<sequence length="124" mass="13130">MRGKILFAAGLAVGYVLGTRAGRERYEQMKRAAQGFWNDPRVQRRVDQVEDFVREKAPEVAEFVTDGAKKVVDQVSGASRKAAPTSSKQPASKPAPSKPASSKPAARSRTQPTAPGSSGSGATS</sequence>
<name>A0A840X6S0_9MICO</name>
<feature type="region of interest" description="Disordered" evidence="1">
    <location>
        <begin position="75"/>
        <end position="124"/>
    </location>
</feature>
<dbReference type="RefSeq" id="WP_153981356.1">
    <property type="nucleotide sequence ID" value="NZ_BAAANZ010000005.1"/>
</dbReference>